<gene>
    <name evidence="3" type="ORF">LSALG_LOCUS17442</name>
</gene>
<protein>
    <recommendedName>
        <fullName evidence="2">TIR domain-containing protein</fullName>
    </recommendedName>
</protein>
<evidence type="ECO:0000259" key="2">
    <source>
        <dbReference type="PROSITE" id="PS50104"/>
    </source>
</evidence>
<dbReference type="Pfam" id="PF01582">
    <property type="entry name" value="TIR"/>
    <property type="match status" value="2"/>
</dbReference>
<dbReference type="SUPFAM" id="SSF52200">
    <property type="entry name" value="Toll/Interleukin receptor TIR domain"/>
    <property type="match status" value="1"/>
</dbReference>
<dbReference type="EMBL" id="OX465079">
    <property type="protein sequence ID" value="CAI9277518.1"/>
    <property type="molecule type" value="Genomic_DNA"/>
</dbReference>
<keyword evidence="1" id="KW-0520">NAD</keyword>
<sequence>MFKKPKDTLIVRARLRTFRDNDNIERGQELTPEIERAITQSRASIIVLSERDMRIPDVALTSFCRSLSKDVRNHRRNFEIEVDKGSQRTEYKVNRWKGALTEVADLIGMIASGSEDSEVDFIAKIADIVNYKLDMKLATPANLIGMDS</sequence>
<dbReference type="InterPro" id="IPR000157">
    <property type="entry name" value="TIR_dom"/>
</dbReference>
<feature type="domain" description="TIR" evidence="2">
    <location>
        <begin position="1"/>
        <end position="133"/>
    </location>
</feature>
<dbReference type="Proteomes" id="UP001177003">
    <property type="component" value="Chromosome 3"/>
</dbReference>
<dbReference type="InterPro" id="IPR035897">
    <property type="entry name" value="Toll_tir_struct_dom_sf"/>
</dbReference>
<proteinExistence type="predicted"/>
<organism evidence="3 4">
    <name type="scientific">Lactuca saligna</name>
    <name type="common">Willowleaf lettuce</name>
    <dbReference type="NCBI Taxonomy" id="75948"/>
    <lineage>
        <taxon>Eukaryota</taxon>
        <taxon>Viridiplantae</taxon>
        <taxon>Streptophyta</taxon>
        <taxon>Embryophyta</taxon>
        <taxon>Tracheophyta</taxon>
        <taxon>Spermatophyta</taxon>
        <taxon>Magnoliopsida</taxon>
        <taxon>eudicotyledons</taxon>
        <taxon>Gunneridae</taxon>
        <taxon>Pentapetalae</taxon>
        <taxon>asterids</taxon>
        <taxon>campanulids</taxon>
        <taxon>Asterales</taxon>
        <taxon>Asteraceae</taxon>
        <taxon>Cichorioideae</taxon>
        <taxon>Cichorieae</taxon>
        <taxon>Lactucinae</taxon>
        <taxon>Lactuca</taxon>
    </lineage>
</organism>
<evidence type="ECO:0000313" key="4">
    <source>
        <dbReference type="Proteomes" id="UP001177003"/>
    </source>
</evidence>
<dbReference type="GO" id="GO:0007165">
    <property type="term" value="P:signal transduction"/>
    <property type="evidence" value="ECO:0007669"/>
    <property type="project" value="InterPro"/>
</dbReference>
<evidence type="ECO:0000256" key="1">
    <source>
        <dbReference type="ARBA" id="ARBA00023027"/>
    </source>
</evidence>
<reference evidence="3" key="1">
    <citation type="submission" date="2023-04" db="EMBL/GenBank/DDBJ databases">
        <authorList>
            <person name="Vijverberg K."/>
            <person name="Xiong W."/>
            <person name="Schranz E."/>
        </authorList>
    </citation>
    <scope>NUCLEOTIDE SEQUENCE</scope>
</reference>
<dbReference type="PANTHER" id="PTHR32009">
    <property type="entry name" value="TMV RESISTANCE PROTEIN N-LIKE"/>
    <property type="match status" value="1"/>
</dbReference>
<dbReference type="Gene3D" id="3.40.50.10140">
    <property type="entry name" value="Toll/interleukin-1 receptor homology (TIR) domain"/>
    <property type="match status" value="2"/>
</dbReference>
<dbReference type="PROSITE" id="PS50104">
    <property type="entry name" value="TIR"/>
    <property type="match status" value="1"/>
</dbReference>
<dbReference type="AlphaFoldDB" id="A0AA35YP94"/>
<name>A0AA35YP94_LACSI</name>
<dbReference type="PANTHER" id="PTHR32009:SF133">
    <property type="entry name" value="TIR DOMAIN-CONTAINING PROTEIN"/>
    <property type="match status" value="1"/>
</dbReference>
<evidence type="ECO:0000313" key="3">
    <source>
        <dbReference type="EMBL" id="CAI9277518.1"/>
    </source>
</evidence>
<accession>A0AA35YP94</accession>
<keyword evidence="4" id="KW-1185">Reference proteome</keyword>